<evidence type="ECO:0000256" key="1">
    <source>
        <dbReference type="SAM" id="SignalP"/>
    </source>
</evidence>
<dbReference type="InterPro" id="IPR046925">
    <property type="entry name" value="WD-like_fungi"/>
</dbReference>
<dbReference type="OrthoDB" id="3705032at2759"/>
<dbReference type="OMA" id="YGCCISW"/>
<gene>
    <name evidence="3" type="ORF">PROQFM164_S02g000429</name>
</gene>
<dbReference type="AlphaFoldDB" id="W6Q1X6"/>
<protein>
    <submittedName>
        <fullName evidence="3">Genomic scaffold, ProqFM164S02</fullName>
    </submittedName>
</protein>
<dbReference type="Proteomes" id="UP000030686">
    <property type="component" value="Unassembled WGS sequence"/>
</dbReference>
<name>W6Q1X6_PENRF</name>
<reference evidence="3" key="1">
    <citation type="journal article" date="2014" name="Nat. Commun.">
        <title>Multiple recent horizontal transfers of a large genomic region in cheese making fungi.</title>
        <authorList>
            <person name="Cheeseman K."/>
            <person name="Ropars J."/>
            <person name="Renault P."/>
            <person name="Dupont J."/>
            <person name="Gouzy J."/>
            <person name="Branca A."/>
            <person name="Abraham A.L."/>
            <person name="Ceppi M."/>
            <person name="Conseiller E."/>
            <person name="Debuchy R."/>
            <person name="Malagnac F."/>
            <person name="Goarin A."/>
            <person name="Silar P."/>
            <person name="Lacoste S."/>
            <person name="Sallet E."/>
            <person name="Bensimon A."/>
            <person name="Giraud T."/>
            <person name="Brygoo Y."/>
        </authorList>
    </citation>
    <scope>NUCLEOTIDE SEQUENCE [LARGE SCALE GENOMIC DNA]</scope>
    <source>
        <strain evidence="3">FM164</strain>
    </source>
</reference>
<feature type="chain" id="PRO_5004879331" evidence="1">
    <location>
        <begin position="22"/>
        <end position="270"/>
    </location>
</feature>
<organism evidence="3 4">
    <name type="scientific">Penicillium roqueforti (strain FM164)</name>
    <dbReference type="NCBI Taxonomy" id="1365484"/>
    <lineage>
        <taxon>Eukaryota</taxon>
        <taxon>Fungi</taxon>
        <taxon>Dikarya</taxon>
        <taxon>Ascomycota</taxon>
        <taxon>Pezizomycotina</taxon>
        <taxon>Eurotiomycetes</taxon>
        <taxon>Eurotiomycetidae</taxon>
        <taxon>Eurotiales</taxon>
        <taxon>Aspergillaceae</taxon>
        <taxon>Penicillium</taxon>
    </lineage>
</organism>
<proteinExistence type="predicted"/>
<keyword evidence="4" id="KW-1185">Reference proteome</keyword>
<evidence type="ECO:0000259" key="2">
    <source>
        <dbReference type="Pfam" id="PF20493"/>
    </source>
</evidence>
<accession>W6Q1X6</accession>
<sequence length="270" mass="28877">MFKRLSISAWAIAVLATTAQCQQLSYEDSIAALAYGNVATDTSSAGEVWLNVTGFAVEELPHIQSDVGIHTLDNLETLTAIAGLAQDAAKRGQWGDIVYLHSAFSMNGHVDHLNVSSVEMQESLLEAVTNRTSGKTDSPLVELYANTSSSTFLAEAFKNLKSDANPQRKRWTKEACSTAHRAVTSACRSLLGNINDNATWKSGGPRNICQYGCCISWSANATFQLQNLSSAGNYCVNACASSTVSCEIYGVTLQGTVVDQCLSNRANGCT</sequence>
<dbReference type="Pfam" id="PF20493">
    <property type="entry name" value="WD-like_fungi"/>
    <property type="match status" value="1"/>
</dbReference>
<evidence type="ECO:0000313" key="3">
    <source>
        <dbReference type="EMBL" id="CDM30280.1"/>
    </source>
</evidence>
<feature type="signal peptide" evidence="1">
    <location>
        <begin position="1"/>
        <end position="21"/>
    </location>
</feature>
<keyword evidence="1" id="KW-0732">Signal</keyword>
<feature type="domain" description="WD-like" evidence="2">
    <location>
        <begin position="68"/>
        <end position="269"/>
    </location>
</feature>
<dbReference type="EMBL" id="HG792016">
    <property type="protein sequence ID" value="CDM30280.1"/>
    <property type="molecule type" value="Genomic_DNA"/>
</dbReference>
<evidence type="ECO:0000313" key="4">
    <source>
        <dbReference type="Proteomes" id="UP000030686"/>
    </source>
</evidence>